<evidence type="ECO:0000259" key="2">
    <source>
        <dbReference type="SMART" id="SM00507"/>
    </source>
</evidence>
<dbReference type="RefSeq" id="WP_289453027.1">
    <property type="nucleotide sequence ID" value="NZ_JAUCGQ010000001.1"/>
</dbReference>
<proteinExistence type="predicted"/>
<reference evidence="3 4" key="1">
    <citation type="submission" date="2023-06" db="EMBL/GenBank/DDBJ databases">
        <title>Cellulomonas sp. MW4 Whole genome sequence.</title>
        <authorList>
            <person name="Park S."/>
        </authorList>
    </citation>
    <scope>NUCLEOTIDE SEQUENCE [LARGE SCALE GENOMIC DNA]</scope>
    <source>
        <strain evidence="3 4">MW4</strain>
    </source>
</reference>
<feature type="compositionally biased region" description="Polar residues" evidence="1">
    <location>
        <begin position="422"/>
        <end position="431"/>
    </location>
</feature>
<evidence type="ECO:0000313" key="3">
    <source>
        <dbReference type="EMBL" id="MDM7853504.1"/>
    </source>
</evidence>
<sequence>MDGSTAEAATSASPLASDRASSRPRDLPATGLRSSDLVELLESSDPADLHELDLLGAVAGWQQVIGQALAAQAGVVAELMARRPATSSYPVDDLCALATTSYGAGALIARGDGLRAHPLLADALRTGLLDQRKVDVLLDEVARLPRDAADGVLRAALDDADGMTAPFLRRRVRRLVAAVDPEAATKRAEKARSDRCVRLDWAGDAMAWVSALLPAADAVAAFSVVDTLADAAQSDGDDRTLAQRRADAFGDVFGAILADGRTPAGQRLPSRQGDAPGIHLTLAASTWVGDDDMPGELAGYGAIPAPIARELAAAATRLRRAVIDEEGHLLALGPHLTRTPDPATGYRPGAPLRRFVVARDESCVFPGCRRAAEKCDLDHIEPYDHDRSPVEQTIASNLPPLCRHHHRSTTHHGWRMRRDSQTGDVHTTTPDGITYVRPATTILLTRSAYEHALAGPPDRAEPPPEPPPPF</sequence>
<dbReference type="CDD" id="cd00085">
    <property type="entry name" value="HNHc"/>
    <property type="match status" value="1"/>
</dbReference>
<dbReference type="Proteomes" id="UP001529338">
    <property type="component" value="Unassembled WGS sequence"/>
</dbReference>
<gene>
    <name evidence="3" type="ORF">QRT04_01055</name>
</gene>
<organism evidence="3 4">
    <name type="scientific">Cellulomonas alba</name>
    <dbReference type="NCBI Taxonomy" id="3053467"/>
    <lineage>
        <taxon>Bacteria</taxon>
        <taxon>Bacillati</taxon>
        <taxon>Actinomycetota</taxon>
        <taxon>Actinomycetes</taxon>
        <taxon>Micrococcales</taxon>
        <taxon>Cellulomonadaceae</taxon>
        <taxon>Cellulomonas</taxon>
    </lineage>
</organism>
<comment type="caution">
    <text evidence="3">The sequence shown here is derived from an EMBL/GenBank/DDBJ whole genome shotgun (WGS) entry which is preliminary data.</text>
</comment>
<evidence type="ECO:0000313" key="4">
    <source>
        <dbReference type="Proteomes" id="UP001529338"/>
    </source>
</evidence>
<dbReference type="SMART" id="SM00507">
    <property type="entry name" value="HNHc"/>
    <property type="match status" value="1"/>
</dbReference>
<evidence type="ECO:0000256" key="1">
    <source>
        <dbReference type="SAM" id="MobiDB-lite"/>
    </source>
</evidence>
<dbReference type="EMBL" id="JAUCGQ010000001">
    <property type="protein sequence ID" value="MDM7853504.1"/>
    <property type="molecule type" value="Genomic_DNA"/>
</dbReference>
<protein>
    <submittedName>
        <fullName evidence="3">DUF222 domain-containing protein</fullName>
    </submittedName>
</protein>
<feature type="domain" description="HNH nuclease" evidence="2">
    <location>
        <begin position="351"/>
        <end position="407"/>
    </location>
</feature>
<keyword evidence="4" id="KW-1185">Reference proteome</keyword>
<accession>A0ABT7SBQ3</accession>
<dbReference type="Pfam" id="PF02720">
    <property type="entry name" value="DUF222"/>
    <property type="match status" value="1"/>
</dbReference>
<dbReference type="InterPro" id="IPR003615">
    <property type="entry name" value="HNH_nuc"/>
</dbReference>
<feature type="region of interest" description="Disordered" evidence="1">
    <location>
        <begin position="1"/>
        <end position="30"/>
    </location>
</feature>
<name>A0ABT7SBQ3_9CELL</name>
<dbReference type="InterPro" id="IPR003870">
    <property type="entry name" value="DUF222"/>
</dbReference>
<feature type="region of interest" description="Disordered" evidence="1">
    <location>
        <begin position="409"/>
        <end position="432"/>
    </location>
</feature>